<dbReference type="EMBL" id="RCHS01003989">
    <property type="protein sequence ID" value="RMX38571.1"/>
    <property type="molecule type" value="Genomic_DNA"/>
</dbReference>
<evidence type="ECO:0000256" key="4">
    <source>
        <dbReference type="ARBA" id="ARBA00022771"/>
    </source>
</evidence>
<dbReference type="Pfam" id="PF00096">
    <property type="entry name" value="zf-C2H2"/>
    <property type="match status" value="1"/>
</dbReference>
<dbReference type="PROSITE" id="PS50157">
    <property type="entry name" value="ZINC_FINGER_C2H2_2"/>
    <property type="match status" value="4"/>
</dbReference>
<feature type="region of interest" description="Disordered" evidence="10">
    <location>
        <begin position="253"/>
        <end position="286"/>
    </location>
</feature>
<feature type="domain" description="C2H2-type" evidence="11">
    <location>
        <begin position="188"/>
        <end position="217"/>
    </location>
</feature>
<keyword evidence="2" id="KW-0479">Metal-binding</keyword>
<dbReference type="GO" id="GO:0008270">
    <property type="term" value="F:zinc ion binding"/>
    <property type="evidence" value="ECO:0007669"/>
    <property type="project" value="UniProtKB-KW"/>
</dbReference>
<evidence type="ECO:0000313" key="12">
    <source>
        <dbReference type="EMBL" id="RMX38571.1"/>
    </source>
</evidence>
<feature type="compositionally biased region" description="Polar residues" evidence="10">
    <location>
        <begin position="350"/>
        <end position="369"/>
    </location>
</feature>
<accession>A0A3M6TB52</accession>
<dbReference type="InterPro" id="IPR036236">
    <property type="entry name" value="Znf_C2H2_sf"/>
</dbReference>
<evidence type="ECO:0000256" key="6">
    <source>
        <dbReference type="ARBA" id="ARBA00023015"/>
    </source>
</evidence>
<dbReference type="GO" id="GO:0005634">
    <property type="term" value="C:nucleus"/>
    <property type="evidence" value="ECO:0007669"/>
    <property type="project" value="UniProtKB-SubCell"/>
</dbReference>
<evidence type="ECO:0000259" key="11">
    <source>
        <dbReference type="PROSITE" id="PS50157"/>
    </source>
</evidence>
<evidence type="ECO:0000256" key="8">
    <source>
        <dbReference type="ARBA" id="ARBA00023242"/>
    </source>
</evidence>
<feature type="domain" description="C2H2-type" evidence="11">
    <location>
        <begin position="320"/>
        <end position="347"/>
    </location>
</feature>
<dbReference type="InterPro" id="IPR013087">
    <property type="entry name" value="Znf_C2H2_type"/>
</dbReference>
<keyword evidence="13" id="KW-1185">Reference proteome</keyword>
<evidence type="ECO:0000256" key="1">
    <source>
        <dbReference type="ARBA" id="ARBA00004123"/>
    </source>
</evidence>
<dbReference type="AlphaFoldDB" id="A0A3M6TB52"/>
<feature type="compositionally biased region" description="Basic and acidic residues" evidence="10">
    <location>
        <begin position="404"/>
        <end position="419"/>
    </location>
</feature>
<dbReference type="STRING" id="46731.A0A3M6TB52"/>
<dbReference type="Gene3D" id="3.30.160.60">
    <property type="entry name" value="Classic Zinc Finger"/>
    <property type="match status" value="3"/>
</dbReference>
<comment type="subcellular location">
    <subcellularLocation>
        <location evidence="1">Nucleus</location>
    </subcellularLocation>
</comment>
<feature type="compositionally biased region" description="Polar residues" evidence="10">
    <location>
        <begin position="387"/>
        <end position="403"/>
    </location>
</feature>
<name>A0A3M6TB52_POCDA</name>
<dbReference type="InterPro" id="IPR050636">
    <property type="entry name" value="C2H2-ZF_domain-containing"/>
</dbReference>
<dbReference type="PANTHER" id="PTHR47772">
    <property type="entry name" value="ZINC FINGER PROTEIN 200"/>
    <property type="match status" value="1"/>
</dbReference>
<evidence type="ECO:0000313" key="13">
    <source>
        <dbReference type="Proteomes" id="UP000275408"/>
    </source>
</evidence>
<evidence type="ECO:0000256" key="7">
    <source>
        <dbReference type="ARBA" id="ARBA00023163"/>
    </source>
</evidence>
<feature type="compositionally biased region" description="Polar residues" evidence="10">
    <location>
        <begin position="82"/>
        <end position="101"/>
    </location>
</feature>
<dbReference type="PROSITE" id="PS00028">
    <property type="entry name" value="ZINC_FINGER_C2H2_1"/>
    <property type="match status" value="3"/>
</dbReference>
<reference evidence="12 13" key="1">
    <citation type="journal article" date="2018" name="Sci. Rep.">
        <title>Comparative analysis of the Pocillopora damicornis genome highlights role of immune system in coral evolution.</title>
        <authorList>
            <person name="Cunning R."/>
            <person name="Bay R.A."/>
            <person name="Gillette P."/>
            <person name="Baker A.C."/>
            <person name="Traylor-Knowles N."/>
        </authorList>
    </citation>
    <scope>NUCLEOTIDE SEQUENCE [LARGE SCALE GENOMIC DNA]</scope>
    <source>
        <strain evidence="12">RSMAS</strain>
        <tissue evidence="12">Whole animal</tissue>
    </source>
</reference>
<evidence type="ECO:0000256" key="9">
    <source>
        <dbReference type="PROSITE-ProRule" id="PRU00042"/>
    </source>
</evidence>
<dbReference type="SMART" id="SM00355">
    <property type="entry name" value="ZnF_C2H2"/>
    <property type="match status" value="4"/>
</dbReference>
<proteinExistence type="predicted"/>
<gene>
    <name evidence="12" type="ORF">pdam_00010238</name>
</gene>
<dbReference type="OMA" id="SEHCDIK"/>
<keyword evidence="3" id="KW-0677">Repeat</keyword>
<dbReference type="Proteomes" id="UP000275408">
    <property type="component" value="Unassembled WGS sequence"/>
</dbReference>
<feature type="domain" description="C2H2-type" evidence="11">
    <location>
        <begin position="240"/>
        <end position="268"/>
    </location>
</feature>
<organism evidence="12 13">
    <name type="scientific">Pocillopora damicornis</name>
    <name type="common">Cauliflower coral</name>
    <name type="synonym">Millepora damicornis</name>
    <dbReference type="NCBI Taxonomy" id="46731"/>
    <lineage>
        <taxon>Eukaryota</taxon>
        <taxon>Metazoa</taxon>
        <taxon>Cnidaria</taxon>
        <taxon>Anthozoa</taxon>
        <taxon>Hexacorallia</taxon>
        <taxon>Scleractinia</taxon>
        <taxon>Astrocoeniina</taxon>
        <taxon>Pocilloporidae</taxon>
        <taxon>Pocillopora</taxon>
    </lineage>
</organism>
<evidence type="ECO:0000256" key="10">
    <source>
        <dbReference type="SAM" id="MobiDB-lite"/>
    </source>
</evidence>
<feature type="domain" description="C2H2-type" evidence="11">
    <location>
        <begin position="292"/>
        <end position="319"/>
    </location>
</feature>
<keyword evidence="7" id="KW-0804">Transcription</keyword>
<comment type="caution">
    <text evidence="12">The sequence shown here is derived from an EMBL/GenBank/DDBJ whole genome shotgun (WGS) entry which is preliminary data.</text>
</comment>
<dbReference type="OrthoDB" id="5967846at2759"/>
<keyword evidence="8" id="KW-0539">Nucleus</keyword>
<dbReference type="FunFam" id="3.30.160.60:FF:000090">
    <property type="entry name" value="Odd-skipped-related transciption factor 2"/>
    <property type="match status" value="1"/>
</dbReference>
<dbReference type="FunFam" id="3.30.160.60:FF:000446">
    <property type="entry name" value="Zinc finger protein"/>
    <property type="match status" value="2"/>
</dbReference>
<evidence type="ECO:0000256" key="2">
    <source>
        <dbReference type="ARBA" id="ARBA00022723"/>
    </source>
</evidence>
<keyword evidence="5" id="KW-0862">Zinc</keyword>
<feature type="region of interest" description="Disordered" evidence="10">
    <location>
        <begin position="345"/>
        <end position="435"/>
    </location>
</feature>
<feature type="compositionally biased region" description="Basic and acidic residues" evidence="10">
    <location>
        <begin position="68"/>
        <end position="81"/>
    </location>
</feature>
<keyword evidence="6" id="KW-0805">Transcription regulation</keyword>
<dbReference type="SUPFAM" id="SSF57667">
    <property type="entry name" value="beta-beta-alpha zinc fingers"/>
    <property type="match status" value="2"/>
</dbReference>
<protein>
    <recommendedName>
        <fullName evidence="11">C2H2-type domain-containing protein</fullName>
    </recommendedName>
</protein>
<evidence type="ECO:0000256" key="3">
    <source>
        <dbReference type="ARBA" id="ARBA00022737"/>
    </source>
</evidence>
<sequence>MYSSMEETHQSSTDHRGLKLQNIIQKLSEHCDIKNPQELDVEDSDLKTKRRKQESIITTSNGTGNYTLEKDMDRQSSDSKAKSNISESVQHEVNSVKSSTPPRERISARIRSLKSKKVAYEEEWVDPDHIRLSGQKIPVQSNKNSAHEEVIKTVTRKRKRKGAKNFQSMEDYVNESPLIQVGNLVGLRQCRLCAVMFVEKDQLINHMKAVHHLDDKINISKEGTADVSQSDNKANDEKPFKCSQCESSFRKSSGLKQHVTRQHSLSTPQKLPPAPSNQVSTKKGCPTSDRPYACQVCGKAFKRKHHLQEHSYIHSDAKPYKCDTCSKTFNQRICLTKHLPCRELEKQQKKPSCSKTGDGNTANLLTQHQPNDRETELSSKGVAKSASKLTSDSVLLSSNNTHVESAEESHRVNDKEHENGTLSVHISGGPLRDNPVSQDTARLLIGHANNGVHSQEIVKDEKKVIGLSPSTAAKSAVAANDRTCSVKEPTQLPQEAT</sequence>
<feature type="region of interest" description="Disordered" evidence="10">
    <location>
        <begin position="35"/>
        <end position="105"/>
    </location>
</feature>
<evidence type="ECO:0000256" key="5">
    <source>
        <dbReference type="ARBA" id="ARBA00022833"/>
    </source>
</evidence>
<keyword evidence="4 9" id="KW-0863">Zinc-finger</keyword>
<feature type="compositionally biased region" description="Polar residues" evidence="10">
    <location>
        <begin position="55"/>
        <end position="66"/>
    </location>
</feature>
<dbReference type="PANTHER" id="PTHR47772:SF13">
    <property type="entry name" value="GASTRULA ZINC FINGER PROTEIN XLCGF49.1-LIKE-RELATED"/>
    <property type="match status" value="1"/>
</dbReference>